<feature type="compositionally biased region" description="Basic and acidic residues" evidence="1">
    <location>
        <begin position="97"/>
        <end position="113"/>
    </location>
</feature>
<evidence type="ECO:0000256" key="1">
    <source>
        <dbReference type="SAM" id="MobiDB-lite"/>
    </source>
</evidence>
<dbReference type="AlphaFoldDB" id="A0A016T7K7"/>
<feature type="region of interest" description="Disordered" evidence="1">
    <location>
        <begin position="93"/>
        <end position="113"/>
    </location>
</feature>
<comment type="caution">
    <text evidence="2">The sequence shown here is derived from an EMBL/GenBank/DDBJ whole genome shotgun (WGS) entry which is preliminary data.</text>
</comment>
<dbReference type="Proteomes" id="UP000024635">
    <property type="component" value="Unassembled WGS sequence"/>
</dbReference>
<proteinExistence type="predicted"/>
<accession>A0A016T7K7</accession>
<evidence type="ECO:0000313" key="2">
    <source>
        <dbReference type="EMBL" id="EYB98616.1"/>
    </source>
</evidence>
<sequence length="113" mass="12540">MVQRTQDQVACSVAISDQYVKTGDKQQQIQAFSTEALTYHNGAGFEVEPLSGRTAACNATATQVRPSSSAVDTQTILLAGRGTKIIRLNWPRHQKRADRDIPWETDGPRRVRD</sequence>
<reference evidence="3" key="1">
    <citation type="journal article" date="2015" name="Nat. Genet.">
        <title>The genome and transcriptome of the zoonotic hookworm Ancylostoma ceylanicum identify infection-specific gene families.</title>
        <authorList>
            <person name="Schwarz E.M."/>
            <person name="Hu Y."/>
            <person name="Antoshechkin I."/>
            <person name="Miller M.M."/>
            <person name="Sternberg P.W."/>
            <person name="Aroian R.V."/>
        </authorList>
    </citation>
    <scope>NUCLEOTIDE SEQUENCE</scope>
    <source>
        <strain evidence="3">HY135</strain>
    </source>
</reference>
<gene>
    <name evidence="2" type="primary">Acey_s0130.g1566</name>
    <name evidence="2" type="ORF">Y032_0130g1566</name>
</gene>
<name>A0A016T7K7_9BILA</name>
<organism evidence="2 3">
    <name type="scientific">Ancylostoma ceylanicum</name>
    <dbReference type="NCBI Taxonomy" id="53326"/>
    <lineage>
        <taxon>Eukaryota</taxon>
        <taxon>Metazoa</taxon>
        <taxon>Ecdysozoa</taxon>
        <taxon>Nematoda</taxon>
        <taxon>Chromadorea</taxon>
        <taxon>Rhabditida</taxon>
        <taxon>Rhabditina</taxon>
        <taxon>Rhabditomorpha</taxon>
        <taxon>Strongyloidea</taxon>
        <taxon>Ancylostomatidae</taxon>
        <taxon>Ancylostomatinae</taxon>
        <taxon>Ancylostoma</taxon>
    </lineage>
</organism>
<evidence type="ECO:0000313" key="3">
    <source>
        <dbReference type="Proteomes" id="UP000024635"/>
    </source>
</evidence>
<keyword evidence="3" id="KW-1185">Reference proteome</keyword>
<dbReference type="EMBL" id="JARK01001466">
    <property type="protein sequence ID" value="EYB98616.1"/>
    <property type="molecule type" value="Genomic_DNA"/>
</dbReference>
<protein>
    <submittedName>
        <fullName evidence="2">Uncharacterized protein</fullName>
    </submittedName>
</protein>